<evidence type="ECO:0000313" key="3">
    <source>
        <dbReference type="Proteomes" id="UP000187209"/>
    </source>
</evidence>
<dbReference type="EMBL" id="MPUH01000563">
    <property type="protein sequence ID" value="OMJ77650.1"/>
    <property type="molecule type" value="Genomic_DNA"/>
</dbReference>
<organism evidence="2 3">
    <name type="scientific">Stentor coeruleus</name>
    <dbReference type="NCBI Taxonomy" id="5963"/>
    <lineage>
        <taxon>Eukaryota</taxon>
        <taxon>Sar</taxon>
        <taxon>Alveolata</taxon>
        <taxon>Ciliophora</taxon>
        <taxon>Postciliodesmatophora</taxon>
        <taxon>Heterotrichea</taxon>
        <taxon>Heterotrichida</taxon>
        <taxon>Stentoridae</taxon>
        <taxon>Stentor</taxon>
    </lineage>
</organism>
<keyword evidence="3" id="KW-1185">Reference proteome</keyword>
<protein>
    <submittedName>
        <fullName evidence="2">Uncharacterized protein</fullName>
    </submittedName>
</protein>
<dbReference type="Proteomes" id="UP000187209">
    <property type="component" value="Unassembled WGS sequence"/>
</dbReference>
<keyword evidence="1" id="KW-0175">Coiled coil</keyword>
<name>A0A1R2BLQ4_9CILI</name>
<proteinExistence type="predicted"/>
<dbReference type="AlphaFoldDB" id="A0A1R2BLQ4"/>
<accession>A0A1R2BLQ4</accession>
<feature type="coiled-coil region" evidence="1">
    <location>
        <begin position="103"/>
        <end position="130"/>
    </location>
</feature>
<evidence type="ECO:0000313" key="2">
    <source>
        <dbReference type="EMBL" id="OMJ77650.1"/>
    </source>
</evidence>
<sequence length="144" mass="16763">MYLDKGYHREATQQVLPGSFRKTRRSKTQPSQLSSITFKDPMMNICEESPSIEEELGYNRQDLQLTKGLYISKDQCQLKSKEIQILSMIKTLKNEMMDLHVLLTTTQEKIEEKNAENQIYKDSISRLQTMYDDGKNIGCQCNLM</sequence>
<reference evidence="2 3" key="1">
    <citation type="submission" date="2016-11" db="EMBL/GenBank/DDBJ databases">
        <title>The macronuclear genome of Stentor coeruleus: a giant cell with tiny introns.</title>
        <authorList>
            <person name="Slabodnick M."/>
            <person name="Ruby J.G."/>
            <person name="Reiff S.B."/>
            <person name="Swart E.C."/>
            <person name="Gosai S."/>
            <person name="Prabakaran S."/>
            <person name="Witkowska E."/>
            <person name="Larue G.E."/>
            <person name="Fisher S."/>
            <person name="Freeman R.M."/>
            <person name="Gunawardena J."/>
            <person name="Chu W."/>
            <person name="Stover N.A."/>
            <person name="Gregory B.D."/>
            <person name="Nowacki M."/>
            <person name="Derisi J."/>
            <person name="Roy S.W."/>
            <person name="Marshall W.F."/>
            <person name="Sood P."/>
        </authorList>
    </citation>
    <scope>NUCLEOTIDE SEQUENCE [LARGE SCALE GENOMIC DNA]</scope>
    <source>
        <strain evidence="2">WM001</strain>
    </source>
</reference>
<gene>
    <name evidence="2" type="ORF">SteCoe_22688</name>
</gene>
<comment type="caution">
    <text evidence="2">The sequence shown here is derived from an EMBL/GenBank/DDBJ whole genome shotgun (WGS) entry which is preliminary data.</text>
</comment>
<evidence type="ECO:0000256" key="1">
    <source>
        <dbReference type="SAM" id="Coils"/>
    </source>
</evidence>